<dbReference type="InterPro" id="IPR036942">
    <property type="entry name" value="Beta-barrel_TonB_sf"/>
</dbReference>
<keyword evidence="8" id="KW-0732">Signal</keyword>
<evidence type="ECO:0000313" key="10">
    <source>
        <dbReference type="EMBL" id="PWG80764.1"/>
    </source>
</evidence>
<evidence type="ECO:0000256" key="8">
    <source>
        <dbReference type="SAM" id="SignalP"/>
    </source>
</evidence>
<comment type="similarity">
    <text evidence="7">Belongs to the TonB-dependent receptor family.</text>
</comment>
<keyword evidence="3 7" id="KW-1134">Transmembrane beta strand</keyword>
<dbReference type="Gene3D" id="2.60.40.1120">
    <property type="entry name" value="Carboxypeptidase-like, regulatory domain"/>
    <property type="match status" value="1"/>
</dbReference>
<evidence type="ECO:0000256" key="2">
    <source>
        <dbReference type="ARBA" id="ARBA00022448"/>
    </source>
</evidence>
<dbReference type="SUPFAM" id="SSF49464">
    <property type="entry name" value="Carboxypeptidase regulatory domain-like"/>
    <property type="match status" value="1"/>
</dbReference>
<dbReference type="NCBIfam" id="TIGR04057">
    <property type="entry name" value="SusC_RagA_signa"/>
    <property type="match status" value="1"/>
</dbReference>
<gene>
    <name evidence="10" type="ORF">DDR33_09900</name>
</gene>
<evidence type="ECO:0000256" key="4">
    <source>
        <dbReference type="ARBA" id="ARBA00022692"/>
    </source>
</evidence>
<keyword evidence="11" id="KW-1185">Reference proteome</keyword>
<keyword evidence="5 7" id="KW-0472">Membrane</keyword>
<protein>
    <submittedName>
        <fullName evidence="10">SusC/RagA family TonB-linked outer membrane protein</fullName>
    </submittedName>
</protein>
<keyword evidence="2 7" id="KW-0813">Transport</keyword>
<evidence type="ECO:0000256" key="6">
    <source>
        <dbReference type="ARBA" id="ARBA00023237"/>
    </source>
</evidence>
<dbReference type="EMBL" id="QEAS01000007">
    <property type="protein sequence ID" value="PWG80764.1"/>
    <property type="molecule type" value="Genomic_DNA"/>
</dbReference>
<dbReference type="SUPFAM" id="SSF56935">
    <property type="entry name" value="Porins"/>
    <property type="match status" value="1"/>
</dbReference>
<proteinExistence type="inferred from homology"/>
<keyword evidence="6 7" id="KW-0998">Cell outer membrane</keyword>
<feature type="domain" description="TonB-dependent receptor plug" evidence="9">
    <location>
        <begin position="117"/>
        <end position="247"/>
    </location>
</feature>
<evidence type="ECO:0000256" key="1">
    <source>
        <dbReference type="ARBA" id="ARBA00004571"/>
    </source>
</evidence>
<dbReference type="Proteomes" id="UP000245647">
    <property type="component" value="Unassembled WGS sequence"/>
</dbReference>
<organism evidence="10 11">
    <name type="scientific">Pararcticibacter amylolyticus</name>
    <dbReference type="NCBI Taxonomy" id="2173175"/>
    <lineage>
        <taxon>Bacteria</taxon>
        <taxon>Pseudomonadati</taxon>
        <taxon>Bacteroidota</taxon>
        <taxon>Sphingobacteriia</taxon>
        <taxon>Sphingobacteriales</taxon>
        <taxon>Sphingobacteriaceae</taxon>
        <taxon>Pararcticibacter</taxon>
    </lineage>
</organism>
<sequence length="1022" mass="111203">MKKDLLKFFIFLMFCSFQSYAQEKTVTGRVTSAEDGIPLPGVSVKIKGSEKGTSTAPDGNYSIRVSQGQTLIFSFIGTQSQEIPVGTSNVLNVSMRADSRSLNEVVVTALGVKQDRRSLGYAVQEISSDVLARTNQTNPLNALKGTAAGVQITSGGGAAGAGSRIQIRGVNSLNPSANNQPLFVVDGIPISNNTDQFGLDPNNRSGGDTFQNTNRAADINPDDIETVSILKGPAASVLYGLRAANGAVVITTKSGKAGKTSFNYKASYSFDDVARTPSIQTRFGNGNNNAFVPSLNSWGPVIDSSLPVYNLYDLFFKTGNQLQNSFTFSGGSEKATYFTSISNLDQKGVVPNSDFGKTSIRIAGTLSASDKFKFEGSANYINSGGKNPRAGTASGVISYLIRHTNTVDPLDYLNPDGTQKVYNASIDNPFYFSENAFLKDNVNRLLGNVGVDYTANKWLSFNYKVGIDHYTDFRTAYVESGLILSSRLGSMAEQRIGYTEINSNFFAKAVKDFGNKWIGNFLLGHSYTHIKKSDISLNGAQAIVPNFESINNYNVYTTTTYPGERNIIGVFADAKFSYDNTVFLDLTARNDWSSTLPKSNRSFFYPSVSLAYVFSETLGLSDNPIMNFGKLRLSYAEVGKDADPYQVGTYYSTLQAFSGVSGVRRDIRVGSENLRPERTKGLEFGGEFKFLRDKISLDANYAITNSIDQIVPVPVSYASGFDINVTNAGKIRNRSLELILSADIISKNDFRWSMNANWARTKGRVLAMPPGVNEIIFNPESPWVKQIIKTGGRPGDWYGWPMLRVDDKDSEYYGQLIIGPTGIPGITTDLAKNYLVGNAYPDWTGGLGSTLSYKGASLSFLFNFRKGGDVFDIARRLRYETGIGAETELRNTLVVFKGVKNIGTAAAPVYVPNDIPATIDQAFYNATYSYRLSSENNGLQDGSWVRLQNVSLSYSLPASLLKRTFIKSASVSVTGNNLWVSTPFVGFDPESSTYGAGSNAVGYVGTGIPATRSFFMGLNVNF</sequence>
<evidence type="ECO:0000256" key="3">
    <source>
        <dbReference type="ARBA" id="ARBA00022452"/>
    </source>
</evidence>
<feature type="chain" id="PRO_5015564424" evidence="8">
    <location>
        <begin position="22"/>
        <end position="1022"/>
    </location>
</feature>
<comment type="subcellular location">
    <subcellularLocation>
        <location evidence="1 7">Cell outer membrane</location>
        <topology evidence="1 7">Multi-pass membrane protein</topology>
    </subcellularLocation>
</comment>
<dbReference type="GO" id="GO:0009279">
    <property type="term" value="C:cell outer membrane"/>
    <property type="evidence" value="ECO:0007669"/>
    <property type="project" value="UniProtKB-SubCell"/>
</dbReference>
<reference evidence="10 11" key="1">
    <citation type="submission" date="2018-04" db="EMBL/GenBank/DDBJ databases">
        <title>Pedobacter chongqingensis sp. nov., isolated from a rottenly hemp rope.</title>
        <authorList>
            <person name="Cai Y."/>
        </authorList>
    </citation>
    <scope>NUCLEOTIDE SEQUENCE [LARGE SCALE GENOMIC DNA]</scope>
    <source>
        <strain evidence="10 11">FJ4-8</strain>
    </source>
</reference>
<dbReference type="InterPro" id="IPR023996">
    <property type="entry name" value="TonB-dep_OMP_SusC/RagA"/>
</dbReference>
<dbReference type="InterPro" id="IPR008969">
    <property type="entry name" value="CarboxyPept-like_regulatory"/>
</dbReference>
<keyword evidence="4 7" id="KW-0812">Transmembrane</keyword>
<dbReference type="Gene3D" id="2.40.170.20">
    <property type="entry name" value="TonB-dependent receptor, beta-barrel domain"/>
    <property type="match status" value="1"/>
</dbReference>
<feature type="signal peptide" evidence="8">
    <location>
        <begin position="1"/>
        <end position="21"/>
    </location>
</feature>
<dbReference type="OrthoDB" id="9768177at2"/>
<dbReference type="InterPro" id="IPR037066">
    <property type="entry name" value="Plug_dom_sf"/>
</dbReference>
<dbReference type="Pfam" id="PF07715">
    <property type="entry name" value="Plug"/>
    <property type="match status" value="1"/>
</dbReference>
<evidence type="ECO:0000313" key="11">
    <source>
        <dbReference type="Proteomes" id="UP000245647"/>
    </source>
</evidence>
<name>A0A2U2PHM9_9SPHI</name>
<dbReference type="Pfam" id="PF13715">
    <property type="entry name" value="CarbopepD_reg_2"/>
    <property type="match status" value="1"/>
</dbReference>
<dbReference type="InterPro" id="IPR012910">
    <property type="entry name" value="Plug_dom"/>
</dbReference>
<evidence type="ECO:0000256" key="5">
    <source>
        <dbReference type="ARBA" id="ARBA00023136"/>
    </source>
</evidence>
<dbReference type="NCBIfam" id="TIGR04056">
    <property type="entry name" value="OMP_RagA_SusC"/>
    <property type="match status" value="1"/>
</dbReference>
<dbReference type="InterPro" id="IPR023997">
    <property type="entry name" value="TonB-dep_OMP_SusC/RagA_CS"/>
</dbReference>
<dbReference type="PROSITE" id="PS52016">
    <property type="entry name" value="TONB_DEPENDENT_REC_3"/>
    <property type="match status" value="1"/>
</dbReference>
<dbReference type="RefSeq" id="WP_109415620.1">
    <property type="nucleotide sequence ID" value="NZ_QEAS01000007.1"/>
</dbReference>
<accession>A0A2U2PHM9</accession>
<comment type="caution">
    <text evidence="10">The sequence shown here is derived from an EMBL/GenBank/DDBJ whole genome shotgun (WGS) entry which is preliminary data.</text>
</comment>
<dbReference type="InterPro" id="IPR039426">
    <property type="entry name" value="TonB-dep_rcpt-like"/>
</dbReference>
<evidence type="ECO:0000256" key="7">
    <source>
        <dbReference type="PROSITE-ProRule" id="PRU01360"/>
    </source>
</evidence>
<dbReference type="AlphaFoldDB" id="A0A2U2PHM9"/>
<evidence type="ECO:0000259" key="9">
    <source>
        <dbReference type="Pfam" id="PF07715"/>
    </source>
</evidence>
<dbReference type="Gene3D" id="2.170.130.10">
    <property type="entry name" value="TonB-dependent receptor, plug domain"/>
    <property type="match status" value="1"/>
</dbReference>